<evidence type="ECO:0000256" key="2">
    <source>
        <dbReference type="ARBA" id="ARBA00023125"/>
    </source>
</evidence>
<comment type="subcellular location">
    <subcellularLocation>
        <location evidence="1">Nucleus</location>
    </subcellularLocation>
</comment>
<evidence type="ECO:0000256" key="3">
    <source>
        <dbReference type="ARBA" id="ARBA00023242"/>
    </source>
</evidence>
<reference evidence="5" key="1">
    <citation type="submission" date="2021-12" db="EMBL/GenBank/DDBJ databases">
        <authorList>
            <person name="King R."/>
        </authorList>
    </citation>
    <scope>NUCLEOTIDE SEQUENCE</scope>
</reference>
<sequence>MDSDYESEIEVPKKKKQLQNEEKKNITLEKSFENKISPDETFEEPNVKKELTSPSFKKKIKKEKSNTNNFNEYNILYKDLNTSINLSNFKKETSSEFDFSLKKILDNVNKKINQTDRKKKKQENKYNVIPKTLFEKEYSTSIQEARNTNITILKSEESYSEDVENNENNTLQSTQNLHEKVNMKKKIKKCKIRDIKSIKESNTEAQEEIIDCDIPKENKKHHRSKAFSSIENSFGNDSIQKKKRKHSEENLESNSENLEKIIICDTPKKIKKLKHDKEINDDYLSEDNSCDKFYSKRNGFFPPKRSSTFTDSPEPTVEDLFNVTSSDLQVIKNLEIQLPFFIPQLHKIATCACKITKKKKSEIEDLDIVVKTGPYTKEEDRQIKKNWLEFCQEHDWDEHHPSPFLKFKHESREFLKLKERTKFLQFLGRGLENRYLYSIYARFKRLYLHTVIKTGRFSDDEDKEIFSYITNSTSRIPFVDLAKSLNRDKIAIEKRYNYLLTNSTTTAKLKWTDEIIHQFIKRIMKVTKCNDVMALKNRQITLKEWSKIARKLEFGLSSRQLQRKWKNSVYVRLFAADALTPQQIKISLIKRFLKKKYTDWKEISWTGLSKKYEGYTADKLYSLFKNMVYKFVPKEKQDNLEVSLLYLDKRIILHQAQPRSFNISIIKMEDIESG</sequence>
<evidence type="ECO:0000313" key="5">
    <source>
        <dbReference type="EMBL" id="CAH0547193.1"/>
    </source>
</evidence>
<dbReference type="GO" id="GO:0005634">
    <property type="term" value="C:nucleus"/>
    <property type="evidence" value="ECO:0007669"/>
    <property type="project" value="UniProtKB-SubCell"/>
</dbReference>
<feature type="region of interest" description="Disordered" evidence="4">
    <location>
        <begin position="1"/>
        <end position="48"/>
    </location>
</feature>
<evidence type="ECO:0000256" key="4">
    <source>
        <dbReference type="SAM" id="MobiDB-lite"/>
    </source>
</evidence>
<name>A0A9P0AT11_BRAAE</name>
<gene>
    <name evidence="5" type="ORF">MELIAE_LOCUS1231</name>
</gene>
<accession>A0A9P0AT11</accession>
<dbReference type="PANTHER" id="PTHR46380:SF2">
    <property type="entry name" value="CYCLIN-D-BINDING MYB-LIKE TRANSCRIPTION FACTOR 1"/>
    <property type="match status" value="1"/>
</dbReference>
<dbReference type="AlphaFoldDB" id="A0A9P0AT11"/>
<organism evidence="5 6">
    <name type="scientific">Brassicogethes aeneus</name>
    <name type="common">Rape pollen beetle</name>
    <name type="synonym">Meligethes aeneus</name>
    <dbReference type="NCBI Taxonomy" id="1431903"/>
    <lineage>
        <taxon>Eukaryota</taxon>
        <taxon>Metazoa</taxon>
        <taxon>Ecdysozoa</taxon>
        <taxon>Arthropoda</taxon>
        <taxon>Hexapoda</taxon>
        <taxon>Insecta</taxon>
        <taxon>Pterygota</taxon>
        <taxon>Neoptera</taxon>
        <taxon>Endopterygota</taxon>
        <taxon>Coleoptera</taxon>
        <taxon>Polyphaga</taxon>
        <taxon>Cucujiformia</taxon>
        <taxon>Nitidulidae</taxon>
        <taxon>Meligethinae</taxon>
        <taxon>Brassicogethes</taxon>
    </lineage>
</organism>
<keyword evidence="2" id="KW-0238">DNA-binding</keyword>
<dbReference type="GO" id="GO:0000981">
    <property type="term" value="F:DNA-binding transcription factor activity, RNA polymerase II-specific"/>
    <property type="evidence" value="ECO:0007669"/>
    <property type="project" value="TreeGrafter"/>
</dbReference>
<protein>
    <submittedName>
        <fullName evidence="5">Uncharacterized protein</fullName>
    </submittedName>
</protein>
<feature type="region of interest" description="Disordered" evidence="4">
    <location>
        <begin position="230"/>
        <end position="252"/>
    </location>
</feature>
<dbReference type="GO" id="GO:0000978">
    <property type="term" value="F:RNA polymerase II cis-regulatory region sequence-specific DNA binding"/>
    <property type="evidence" value="ECO:0007669"/>
    <property type="project" value="TreeGrafter"/>
</dbReference>
<dbReference type="Proteomes" id="UP001154078">
    <property type="component" value="Chromosome 1"/>
</dbReference>
<dbReference type="EMBL" id="OV121132">
    <property type="protein sequence ID" value="CAH0547193.1"/>
    <property type="molecule type" value="Genomic_DNA"/>
</dbReference>
<keyword evidence="6" id="KW-1185">Reference proteome</keyword>
<evidence type="ECO:0000313" key="6">
    <source>
        <dbReference type="Proteomes" id="UP001154078"/>
    </source>
</evidence>
<feature type="compositionally biased region" description="Basic and acidic residues" evidence="4">
    <location>
        <begin position="18"/>
        <end position="38"/>
    </location>
</feature>
<dbReference type="InterPro" id="IPR051651">
    <property type="entry name" value="DMTF1_DNA-bind_reg"/>
</dbReference>
<proteinExistence type="predicted"/>
<evidence type="ECO:0000256" key="1">
    <source>
        <dbReference type="ARBA" id="ARBA00004123"/>
    </source>
</evidence>
<dbReference type="PANTHER" id="PTHR46380">
    <property type="entry name" value="CYCLIN-D-BINDING MYB-LIKE TRANSCRIPTION FACTOR 1"/>
    <property type="match status" value="1"/>
</dbReference>
<keyword evidence="3" id="KW-0539">Nucleus</keyword>